<organism evidence="3 4">
    <name type="scientific">Thraustotheca clavata</name>
    <dbReference type="NCBI Taxonomy" id="74557"/>
    <lineage>
        <taxon>Eukaryota</taxon>
        <taxon>Sar</taxon>
        <taxon>Stramenopiles</taxon>
        <taxon>Oomycota</taxon>
        <taxon>Saprolegniomycetes</taxon>
        <taxon>Saprolegniales</taxon>
        <taxon>Achlyaceae</taxon>
        <taxon>Thraustotheca</taxon>
    </lineage>
</organism>
<feature type="transmembrane region" description="Helical" evidence="2">
    <location>
        <begin position="575"/>
        <end position="595"/>
    </location>
</feature>
<feature type="transmembrane region" description="Helical" evidence="2">
    <location>
        <begin position="551"/>
        <end position="568"/>
    </location>
</feature>
<feature type="transmembrane region" description="Helical" evidence="2">
    <location>
        <begin position="427"/>
        <end position="448"/>
    </location>
</feature>
<keyword evidence="2" id="KW-0472">Membrane</keyword>
<evidence type="ECO:0000256" key="2">
    <source>
        <dbReference type="SAM" id="Phobius"/>
    </source>
</evidence>
<dbReference type="EMBL" id="JNBS01000612">
    <property type="protein sequence ID" value="OQS04455.1"/>
    <property type="molecule type" value="Genomic_DNA"/>
</dbReference>
<accession>A0A1W0A2G6</accession>
<feature type="transmembrane region" description="Helical" evidence="2">
    <location>
        <begin position="291"/>
        <end position="309"/>
    </location>
</feature>
<feature type="transmembrane region" description="Helical" evidence="2">
    <location>
        <begin position="203"/>
        <end position="221"/>
    </location>
</feature>
<protein>
    <recommendedName>
        <fullName evidence="5">Transmembrane protein</fullName>
    </recommendedName>
</protein>
<proteinExistence type="predicted"/>
<gene>
    <name evidence="3" type="ORF">THRCLA_03311</name>
</gene>
<keyword evidence="4" id="KW-1185">Reference proteome</keyword>
<evidence type="ECO:0000256" key="1">
    <source>
        <dbReference type="SAM" id="MobiDB-lite"/>
    </source>
</evidence>
<feature type="transmembrane region" description="Helical" evidence="2">
    <location>
        <begin position="227"/>
        <end position="244"/>
    </location>
</feature>
<comment type="caution">
    <text evidence="3">The sequence shown here is derived from an EMBL/GenBank/DDBJ whole genome shotgun (WGS) entry which is preliminary data.</text>
</comment>
<dbReference type="Proteomes" id="UP000243217">
    <property type="component" value="Unassembled WGS sequence"/>
</dbReference>
<evidence type="ECO:0008006" key="5">
    <source>
        <dbReference type="Google" id="ProtNLM"/>
    </source>
</evidence>
<name>A0A1W0A2G6_9STRA</name>
<keyword evidence="2" id="KW-1133">Transmembrane helix</keyword>
<reference evidence="3 4" key="1">
    <citation type="journal article" date="2014" name="Genome Biol. Evol.">
        <title>The secreted proteins of Achlya hypogyna and Thraustotheca clavata identify the ancestral oomycete secretome and reveal gene acquisitions by horizontal gene transfer.</title>
        <authorList>
            <person name="Misner I."/>
            <person name="Blouin N."/>
            <person name="Leonard G."/>
            <person name="Richards T.A."/>
            <person name="Lane C.E."/>
        </authorList>
    </citation>
    <scope>NUCLEOTIDE SEQUENCE [LARGE SCALE GENOMIC DNA]</scope>
    <source>
        <strain evidence="3 4">ATCC 34112</strain>
    </source>
</reference>
<feature type="transmembrane region" description="Helical" evidence="2">
    <location>
        <begin position="601"/>
        <end position="620"/>
    </location>
</feature>
<feature type="transmembrane region" description="Helical" evidence="2">
    <location>
        <begin position="170"/>
        <end position="191"/>
    </location>
</feature>
<keyword evidence="2" id="KW-0812">Transmembrane</keyword>
<sequence>MLTEEQGDIILVSTPHGYNRVEATPHDIPTIPAPDQNEQNEQNNTTRRAANYIEDPTELILKACAPPVGRTLHETLRLTKAKNYAVHQFGLIQARVGMNPRTLQFDHEFEPGYLHFAQVTSVIRIRITFFVAMVFLALLLAYEANQNLFRHRAGIPLNVTVGDLSENSTLALYILSFGISIPALFIGFILTFSRSMYQHIEKITFTVFFIVAMTLIVKKPFQEQSGPVLSLMILLIPLFGITRMRFVHSAVLGWTIFFIYLIVQMVSLSWINNISYGNGKTWKYDGISDVIYQTVNYGVAVIGGMVSHYRQELIRRRNYALKLPFTGLNDEEPLDFFGESYSEERLLDRWNLSFRNLDVEEYFCRIWYVIDPQPYENPNRGDIHENVYMTIRFAIFSVGLAQVVMGIQDIKLLFMKDFTFDYTMATIIRFGVICPLYLSSFYFMYILGKKYYQVFLRRSGPDPTSFDESSITIDVNESRTIEKSQSVREKFESKKERWVETKGGYVRSAQIYSTIVIALQTGAMMALLLQVGHSYIYSRSTKQPSATKPNVYFMGFLNAILFAHRSGFKLRYVYASRVTWAMVYLFIFFASHNLHFDPWEYLWAEYTCYLIVVQCLGLMISHEEESLRRSFFVLRSMRMLEFEKWFSGVLLIQKGVRKFLARKKSRNIPREVVPAPPKAKVMHAQAFLAMASKMGCQAQVVQIVMVLFDLIYAALK</sequence>
<feature type="region of interest" description="Disordered" evidence="1">
    <location>
        <begin position="23"/>
        <end position="44"/>
    </location>
</feature>
<evidence type="ECO:0000313" key="3">
    <source>
        <dbReference type="EMBL" id="OQS04455.1"/>
    </source>
</evidence>
<feature type="transmembrane region" description="Helical" evidence="2">
    <location>
        <begin position="251"/>
        <end position="271"/>
    </location>
</feature>
<evidence type="ECO:0000313" key="4">
    <source>
        <dbReference type="Proteomes" id="UP000243217"/>
    </source>
</evidence>
<feature type="transmembrane region" description="Helical" evidence="2">
    <location>
        <begin position="123"/>
        <end position="142"/>
    </location>
</feature>
<dbReference type="AlphaFoldDB" id="A0A1W0A2G6"/>
<feature type="transmembrane region" description="Helical" evidence="2">
    <location>
        <begin position="387"/>
        <end position="407"/>
    </location>
</feature>
<dbReference type="OrthoDB" id="66514at2759"/>
<feature type="transmembrane region" description="Helical" evidence="2">
    <location>
        <begin position="511"/>
        <end position="531"/>
    </location>
</feature>